<dbReference type="PANTHER" id="PTHR12526">
    <property type="entry name" value="GLYCOSYLTRANSFERASE"/>
    <property type="match status" value="1"/>
</dbReference>
<evidence type="ECO:0000259" key="1">
    <source>
        <dbReference type="Pfam" id="PF00534"/>
    </source>
</evidence>
<protein>
    <submittedName>
        <fullName evidence="2">Glycosyltransferase family 4 protein</fullName>
    </submittedName>
</protein>
<evidence type="ECO:0000313" key="2">
    <source>
        <dbReference type="EMBL" id="QOP43240.1"/>
    </source>
</evidence>
<dbReference type="RefSeq" id="WP_193151537.1">
    <property type="nucleotide sequence ID" value="NZ_CP041235.1"/>
</dbReference>
<dbReference type="GO" id="GO:0016757">
    <property type="term" value="F:glycosyltransferase activity"/>
    <property type="evidence" value="ECO:0007669"/>
    <property type="project" value="InterPro"/>
</dbReference>
<dbReference type="Pfam" id="PF00534">
    <property type="entry name" value="Glycos_transf_1"/>
    <property type="match status" value="1"/>
</dbReference>
<dbReference type="CDD" id="cd03794">
    <property type="entry name" value="GT4_WbuB-like"/>
    <property type="match status" value="1"/>
</dbReference>
<dbReference type="AlphaFoldDB" id="A0A7M1B0M1"/>
<reference evidence="2 3" key="1">
    <citation type="submission" date="2019-06" db="EMBL/GenBank/DDBJ databases">
        <title>Sulfurimonas gotlandica sp. nov., a chemoautotrophic and psychrotolerant epsilonproteobacterium isolated from a pelagic redoxcline, and an emended description of the genus Sulfurimonas.</title>
        <authorList>
            <person name="Wang S."/>
            <person name="Jiang L."/>
            <person name="Shao Z."/>
        </authorList>
    </citation>
    <scope>NUCLEOTIDE SEQUENCE [LARGE SCALE GENOMIC DNA]</scope>
    <source>
        <strain evidence="2 3">S2-6</strain>
    </source>
</reference>
<keyword evidence="3" id="KW-1185">Reference proteome</keyword>
<gene>
    <name evidence="2" type="ORF">FJR45_04480</name>
</gene>
<dbReference type="PANTHER" id="PTHR12526:SF630">
    <property type="entry name" value="GLYCOSYLTRANSFERASE"/>
    <property type="match status" value="1"/>
</dbReference>
<name>A0A7M1B0M1_9BACT</name>
<evidence type="ECO:0000313" key="3">
    <source>
        <dbReference type="Proteomes" id="UP000593719"/>
    </source>
</evidence>
<feature type="domain" description="Glycosyl transferase family 1" evidence="1">
    <location>
        <begin position="212"/>
        <end position="374"/>
    </location>
</feature>
<dbReference type="Gene3D" id="3.40.50.2000">
    <property type="entry name" value="Glycogen Phosphorylase B"/>
    <property type="match status" value="2"/>
</dbReference>
<dbReference type="EMBL" id="CP041235">
    <property type="protein sequence ID" value="QOP43240.1"/>
    <property type="molecule type" value="Genomic_DNA"/>
</dbReference>
<dbReference type="SUPFAM" id="SSF53756">
    <property type="entry name" value="UDP-Glycosyltransferase/glycogen phosphorylase"/>
    <property type="match status" value="1"/>
</dbReference>
<dbReference type="InterPro" id="IPR001296">
    <property type="entry name" value="Glyco_trans_1"/>
</dbReference>
<organism evidence="2 3">
    <name type="scientific">Sulfurimonas sediminis</name>
    <dbReference type="NCBI Taxonomy" id="2590020"/>
    <lineage>
        <taxon>Bacteria</taxon>
        <taxon>Pseudomonadati</taxon>
        <taxon>Campylobacterota</taxon>
        <taxon>Epsilonproteobacteria</taxon>
        <taxon>Campylobacterales</taxon>
        <taxon>Sulfurimonadaceae</taxon>
        <taxon>Sulfurimonas</taxon>
    </lineage>
</organism>
<proteinExistence type="predicted"/>
<accession>A0A7M1B0M1</accession>
<dbReference type="KEGG" id="ssei:FJR45_04480"/>
<keyword evidence="2" id="KW-0808">Transferase</keyword>
<dbReference type="Proteomes" id="UP000593719">
    <property type="component" value="Chromosome"/>
</dbReference>
<sequence>MKKILIVTECFYPEEFKINEVALAWKEKGYEVDILTQNPTYPVGKVFDGYQNRWFYKDEYEGMTVYRVKAVTGYKESLFKKLLKYFTFMILGSCVSLKIGKRYDYVFGFDIGPLTGMVPAILLQKFYKKPVTLWIQDVWPDTVYAYGFKKSKVLEFLLDGFVKFVYKNSSNFAVSGEGFVKRVKPYVKDEKQIVYLPNWADELDTDLEAFTFSDDEKVHFTFAGNIGKVQNLDNVIKAFGSLEETFLQRAQLNIIGDGSHLENLKELVKENDFQNIVFWGRKPRGEMYKYFKASDFLIVSLIDKPIFSLTVPAKVQTYIAANKPVLGIINGDAADIIDKNKLGYCAHPNNITEIAEIFKTAIQTDKEQIEEFTKNCQVLTDTVFNKNKIIDSLLKLLTGEKK</sequence>